<comment type="caution">
    <text evidence="9">The sequence shown here is derived from an EMBL/GenBank/DDBJ whole genome shotgun (WGS) entry which is preliminary data.</text>
</comment>
<dbReference type="Gene3D" id="3.30.420.10">
    <property type="entry name" value="Ribonuclease H-like superfamily/Ribonuclease H"/>
    <property type="match status" value="1"/>
</dbReference>
<gene>
    <name evidence="9" type="ORF">M9458_048651</name>
</gene>
<dbReference type="Pfam" id="PF17917">
    <property type="entry name" value="RT_RNaseH"/>
    <property type="match status" value="1"/>
</dbReference>
<dbReference type="EMBL" id="JAMKFB020000024">
    <property type="protein sequence ID" value="KAL0157405.1"/>
    <property type="molecule type" value="Genomic_DNA"/>
</dbReference>
<dbReference type="InterPro" id="IPR041588">
    <property type="entry name" value="Integrase_H2C2"/>
</dbReference>
<keyword evidence="3" id="KW-0540">Nuclease</keyword>
<dbReference type="PANTHER" id="PTHR37984">
    <property type="entry name" value="PROTEIN CBG26694"/>
    <property type="match status" value="1"/>
</dbReference>
<dbReference type="Pfam" id="PF17921">
    <property type="entry name" value="Integrase_H2C2"/>
    <property type="match status" value="1"/>
</dbReference>
<dbReference type="InterPro" id="IPR001584">
    <property type="entry name" value="Integrase_cat-core"/>
</dbReference>
<dbReference type="InterPro" id="IPR043502">
    <property type="entry name" value="DNA/RNA_pol_sf"/>
</dbReference>
<keyword evidence="6" id="KW-0695">RNA-directed DNA polymerase</keyword>
<evidence type="ECO:0000256" key="2">
    <source>
        <dbReference type="ARBA" id="ARBA00022695"/>
    </source>
</evidence>
<evidence type="ECO:0000256" key="1">
    <source>
        <dbReference type="ARBA" id="ARBA00022679"/>
    </source>
</evidence>
<reference evidence="9 10" key="1">
    <citation type="submission" date="2024-05" db="EMBL/GenBank/DDBJ databases">
        <title>Genome sequencing and assembly of Indian major carp, Cirrhinus mrigala (Hamilton, 1822).</title>
        <authorList>
            <person name="Mohindra V."/>
            <person name="Chowdhury L.M."/>
            <person name="Lal K."/>
            <person name="Jena J.K."/>
        </authorList>
    </citation>
    <scope>NUCLEOTIDE SEQUENCE [LARGE SCALE GENOMIC DNA]</scope>
    <source>
        <strain evidence="9">CM1030</strain>
        <tissue evidence="9">Blood</tissue>
    </source>
</reference>
<organism evidence="9 10">
    <name type="scientific">Cirrhinus mrigala</name>
    <name type="common">Mrigala</name>
    <dbReference type="NCBI Taxonomy" id="683832"/>
    <lineage>
        <taxon>Eukaryota</taxon>
        <taxon>Metazoa</taxon>
        <taxon>Chordata</taxon>
        <taxon>Craniata</taxon>
        <taxon>Vertebrata</taxon>
        <taxon>Euteleostomi</taxon>
        <taxon>Actinopterygii</taxon>
        <taxon>Neopterygii</taxon>
        <taxon>Teleostei</taxon>
        <taxon>Ostariophysi</taxon>
        <taxon>Cypriniformes</taxon>
        <taxon>Cyprinidae</taxon>
        <taxon>Labeoninae</taxon>
        <taxon>Labeonini</taxon>
        <taxon>Cirrhinus</taxon>
    </lineage>
</organism>
<dbReference type="PROSITE" id="PS50994">
    <property type="entry name" value="INTEGRASE"/>
    <property type="match status" value="1"/>
</dbReference>
<feature type="domain" description="Integrase catalytic" evidence="8">
    <location>
        <begin position="208"/>
        <end position="322"/>
    </location>
</feature>
<evidence type="ECO:0000256" key="4">
    <source>
        <dbReference type="ARBA" id="ARBA00022759"/>
    </source>
</evidence>
<dbReference type="SUPFAM" id="SSF53098">
    <property type="entry name" value="Ribonuclease H-like"/>
    <property type="match status" value="1"/>
</dbReference>
<feature type="non-terminal residue" evidence="9">
    <location>
        <position position="387"/>
    </location>
</feature>
<dbReference type="CDD" id="cd09274">
    <property type="entry name" value="RNase_HI_RT_Ty3"/>
    <property type="match status" value="1"/>
</dbReference>
<evidence type="ECO:0000313" key="9">
    <source>
        <dbReference type="EMBL" id="KAL0157405.1"/>
    </source>
</evidence>
<evidence type="ECO:0000313" key="10">
    <source>
        <dbReference type="Proteomes" id="UP001529510"/>
    </source>
</evidence>
<evidence type="ECO:0000259" key="8">
    <source>
        <dbReference type="PROSITE" id="PS50994"/>
    </source>
</evidence>
<name>A0ABD0N6X0_CIRMR</name>
<dbReference type="AlphaFoldDB" id="A0ABD0N6X0"/>
<dbReference type="Proteomes" id="UP001529510">
    <property type="component" value="Unassembled WGS sequence"/>
</dbReference>
<sequence>MVAYASRALNSTQKRWSTFDRELWAIVWAVREFKHYIGLASFTIITDHRPLLALRRMSIDNDPTGRRARWILELDPLNWVIVHKDGHQHKNADALSCRPEESDMDMVEGSVKSPLQVNVVSSDQTDIDISCSPEDSAGSAHFSSERVWERARQFCYWPSMYRDIKGWCEQCKACQTRRSPVPAYRAPMCGSQSVRPFERVAMDILELPSAQTVAHCLFEDYVLLHGVPETLHSDQGRQFEAEVVQTLCHLLNIKKTRTTPYNPKSDGMIERFNRTLIDQLAKTLLTYGGEWDDYVKHVAFAYNTTTHSSTRFTPFFLTHGREARVPADVLLPTRALDSQMSVSHAEFVSSLLTRLNSAFSGARMHSEAAHDRQKLYHDVGLRHRPYA</sequence>
<dbReference type="FunFam" id="3.30.420.10:FF:000032">
    <property type="entry name" value="Retrovirus-related Pol polyprotein from transposon 297-like Protein"/>
    <property type="match status" value="1"/>
</dbReference>
<keyword evidence="10" id="KW-1185">Reference proteome</keyword>
<dbReference type="Gene3D" id="1.10.340.70">
    <property type="match status" value="1"/>
</dbReference>
<keyword evidence="4" id="KW-0255">Endonuclease</keyword>
<dbReference type="InterPro" id="IPR050951">
    <property type="entry name" value="Retrovirus_Pol_polyprotein"/>
</dbReference>
<dbReference type="GO" id="GO:0003964">
    <property type="term" value="F:RNA-directed DNA polymerase activity"/>
    <property type="evidence" value="ECO:0007669"/>
    <property type="project" value="UniProtKB-KW"/>
</dbReference>
<proteinExistence type="predicted"/>
<dbReference type="InterPro" id="IPR041373">
    <property type="entry name" value="RT_RNaseH"/>
</dbReference>
<accession>A0ABD0N6X0</accession>
<dbReference type="PANTHER" id="PTHR37984:SF15">
    <property type="entry name" value="INTEGRASE CATALYTIC DOMAIN-CONTAINING PROTEIN"/>
    <property type="match status" value="1"/>
</dbReference>
<evidence type="ECO:0000256" key="3">
    <source>
        <dbReference type="ARBA" id="ARBA00022722"/>
    </source>
</evidence>
<dbReference type="InterPro" id="IPR012337">
    <property type="entry name" value="RNaseH-like_sf"/>
</dbReference>
<protein>
    <recommendedName>
        <fullName evidence="7">Gypsy retrotransposon integrase-like protein 1</fullName>
    </recommendedName>
</protein>
<dbReference type="GO" id="GO:0016787">
    <property type="term" value="F:hydrolase activity"/>
    <property type="evidence" value="ECO:0007669"/>
    <property type="project" value="UniProtKB-KW"/>
</dbReference>
<dbReference type="InterPro" id="IPR036397">
    <property type="entry name" value="RNaseH_sf"/>
</dbReference>
<keyword evidence="2" id="KW-0548">Nucleotidyltransferase</keyword>
<evidence type="ECO:0000256" key="6">
    <source>
        <dbReference type="ARBA" id="ARBA00022918"/>
    </source>
</evidence>
<keyword evidence="5" id="KW-0378">Hydrolase</keyword>
<evidence type="ECO:0000256" key="7">
    <source>
        <dbReference type="ARBA" id="ARBA00039658"/>
    </source>
</evidence>
<dbReference type="SUPFAM" id="SSF56672">
    <property type="entry name" value="DNA/RNA polymerases"/>
    <property type="match status" value="1"/>
</dbReference>
<evidence type="ECO:0000256" key="5">
    <source>
        <dbReference type="ARBA" id="ARBA00022801"/>
    </source>
</evidence>
<dbReference type="GO" id="GO:0004519">
    <property type="term" value="F:endonuclease activity"/>
    <property type="evidence" value="ECO:0007669"/>
    <property type="project" value="UniProtKB-KW"/>
</dbReference>
<keyword evidence="1" id="KW-0808">Transferase</keyword>